<protein>
    <submittedName>
        <fullName evidence="2">Uncharacterized protein</fullName>
    </submittedName>
</protein>
<evidence type="ECO:0000313" key="2">
    <source>
        <dbReference type="EMBL" id="PKC62361.1"/>
    </source>
</evidence>
<name>A0A2N0RGD5_9GLOM</name>
<dbReference type="Proteomes" id="UP000232688">
    <property type="component" value="Unassembled WGS sequence"/>
</dbReference>
<sequence>MKKAMLITDLLNGISYNNIIEICEVSYIASKTSKLHYVVILKDATLLCTCTESLQDSQGLSIQDNPQPLSVLPDISNPEYHKPKG</sequence>
<proteinExistence type="predicted"/>
<accession>A0A2N0RGD5</accession>
<dbReference type="VEuPathDB" id="FungiDB:RhiirA1_538548"/>
<reference evidence="2 3" key="1">
    <citation type="submission" date="2017-10" db="EMBL/GenBank/DDBJ databases">
        <title>Extensive intraspecific genome diversity in a model arbuscular mycorrhizal fungus.</title>
        <authorList>
            <person name="Chen E.C.H."/>
            <person name="Morin E."/>
            <person name="Baudet D."/>
            <person name="Noel J."/>
            <person name="Ndikumana S."/>
            <person name="Charron P."/>
            <person name="St-Onge C."/>
            <person name="Giorgi J."/>
            <person name="Grigoriev I.V."/>
            <person name="Roux C."/>
            <person name="Martin F.M."/>
            <person name="Corradi N."/>
        </authorList>
    </citation>
    <scope>NUCLEOTIDE SEQUENCE [LARGE SCALE GENOMIC DNA]</scope>
    <source>
        <strain evidence="2 3">A1</strain>
    </source>
</reference>
<gene>
    <name evidence="2" type="ORF">RhiirA1_538548</name>
</gene>
<dbReference type="AlphaFoldDB" id="A0A2N0RGD5"/>
<evidence type="ECO:0000313" key="3">
    <source>
        <dbReference type="Proteomes" id="UP000232688"/>
    </source>
</evidence>
<feature type="region of interest" description="Disordered" evidence="1">
    <location>
        <begin position="58"/>
        <end position="85"/>
    </location>
</feature>
<evidence type="ECO:0000256" key="1">
    <source>
        <dbReference type="SAM" id="MobiDB-lite"/>
    </source>
</evidence>
<feature type="compositionally biased region" description="Polar residues" evidence="1">
    <location>
        <begin position="58"/>
        <end position="68"/>
    </location>
</feature>
<reference evidence="2 3" key="2">
    <citation type="submission" date="2017-10" db="EMBL/GenBank/DDBJ databases">
        <title>Genome analyses suggest a sexual origin of heterokaryosis in a supposedly ancient asexual fungus.</title>
        <authorList>
            <person name="Corradi N."/>
            <person name="Sedzielewska K."/>
            <person name="Noel J."/>
            <person name="Charron P."/>
            <person name="Farinelli L."/>
            <person name="Marton T."/>
            <person name="Kruger M."/>
            <person name="Pelin A."/>
            <person name="Brachmann A."/>
            <person name="Corradi N."/>
        </authorList>
    </citation>
    <scope>NUCLEOTIDE SEQUENCE [LARGE SCALE GENOMIC DNA]</scope>
    <source>
        <strain evidence="2 3">A1</strain>
    </source>
</reference>
<dbReference type="EMBL" id="LLXH01000869">
    <property type="protein sequence ID" value="PKC62361.1"/>
    <property type="molecule type" value="Genomic_DNA"/>
</dbReference>
<organism evidence="2 3">
    <name type="scientific">Rhizophagus irregularis</name>
    <dbReference type="NCBI Taxonomy" id="588596"/>
    <lineage>
        <taxon>Eukaryota</taxon>
        <taxon>Fungi</taxon>
        <taxon>Fungi incertae sedis</taxon>
        <taxon>Mucoromycota</taxon>
        <taxon>Glomeromycotina</taxon>
        <taxon>Glomeromycetes</taxon>
        <taxon>Glomerales</taxon>
        <taxon>Glomeraceae</taxon>
        <taxon>Rhizophagus</taxon>
    </lineage>
</organism>
<comment type="caution">
    <text evidence="2">The sequence shown here is derived from an EMBL/GenBank/DDBJ whole genome shotgun (WGS) entry which is preliminary data.</text>
</comment>